<feature type="domain" description="Cation efflux protein cytoplasmic" evidence="9">
    <location>
        <begin position="209"/>
        <end position="288"/>
    </location>
</feature>
<dbReference type="GO" id="GO:0015086">
    <property type="term" value="F:cadmium ion transmembrane transporter activity"/>
    <property type="evidence" value="ECO:0007669"/>
    <property type="project" value="TreeGrafter"/>
</dbReference>
<dbReference type="Gene3D" id="1.20.1510.10">
    <property type="entry name" value="Cation efflux protein transmembrane domain"/>
    <property type="match status" value="1"/>
</dbReference>
<feature type="transmembrane region" description="Helical" evidence="7">
    <location>
        <begin position="116"/>
        <end position="135"/>
    </location>
</feature>
<proteinExistence type="inferred from homology"/>
<dbReference type="PANTHER" id="PTHR43840:SF15">
    <property type="entry name" value="MITOCHONDRIAL METAL TRANSPORTER 1-RELATED"/>
    <property type="match status" value="1"/>
</dbReference>
<evidence type="ECO:0000256" key="2">
    <source>
        <dbReference type="ARBA" id="ARBA00008114"/>
    </source>
</evidence>
<keyword evidence="6 7" id="KW-0472">Membrane</keyword>
<name>A0A7C4MKK9_9BACT</name>
<evidence type="ECO:0000256" key="7">
    <source>
        <dbReference type="SAM" id="Phobius"/>
    </source>
</evidence>
<comment type="caution">
    <text evidence="10">The sequence shown here is derived from an EMBL/GenBank/DDBJ whole genome shotgun (WGS) entry which is preliminary data.</text>
</comment>
<dbReference type="NCBIfam" id="TIGR01297">
    <property type="entry name" value="CDF"/>
    <property type="match status" value="1"/>
</dbReference>
<dbReference type="GO" id="GO:0005886">
    <property type="term" value="C:plasma membrane"/>
    <property type="evidence" value="ECO:0007669"/>
    <property type="project" value="TreeGrafter"/>
</dbReference>
<dbReference type="SUPFAM" id="SSF161111">
    <property type="entry name" value="Cation efflux protein transmembrane domain-like"/>
    <property type="match status" value="1"/>
</dbReference>
<keyword evidence="4 7" id="KW-0812">Transmembrane</keyword>
<dbReference type="InterPro" id="IPR027469">
    <property type="entry name" value="Cation_efflux_TMD_sf"/>
</dbReference>
<evidence type="ECO:0000259" key="9">
    <source>
        <dbReference type="Pfam" id="PF16916"/>
    </source>
</evidence>
<dbReference type="PANTHER" id="PTHR43840">
    <property type="entry name" value="MITOCHONDRIAL METAL TRANSPORTER 1-RELATED"/>
    <property type="match status" value="1"/>
</dbReference>
<evidence type="ECO:0000313" key="10">
    <source>
        <dbReference type="EMBL" id="HGU31540.1"/>
    </source>
</evidence>
<keyword evidence="5 7" id="KW-1133">Transmembrane helix</keyword>
<dbReference type="Pfam" id="PF01545">
    <property type="entry name" value="Cation_efflux"/>
    <property type="match status" value="1"/>
</dbReference>
<comment type="similarity">
    <text evidence="2">Belongs to the cation diffusion facilitator (CDF) transporter (TC 2.A.4) family.</text>
</comment>
<protein>
    <submittedName>
        <fullName evidence="10">Cation transporter</fullName>
    </submittedName>
</protein>
<feature type="transmembrane region" description="Helical" evidence="7">
    <location>
        <begin position="41"/>
        <end position="60"/>
    </location>
</feature>
<dbReference type="GO" id="GO:0015341">
    <property type="term" value="F:zinc efflux antiporter activity"/>
    <property type="evidence" value="ECO:0007669"/>
    <property type="project" value="TreeGrafter"/>
</dbReference>
<dbReference type="GO" id="GO:0006882">
    <property type="term" value="P:intracellular zinc ion homeostasis"/>
    <property type="evidence" value="ECO:0007669"/>
    <property type="project" value="TreeGrafter"/>
</dbReference>
<evidence type="ECO:0000256" key="1">
    <source>
        <dbReference type="ARBA" id="ARBA00004141"/>
    </source>
</evidence>
<evidence type="ECO:0000256" key="4">
    <source>
        <dbReference type="ARBA" id="ARBA00022692"/>
    </source>
</evidence>
<dbReference type="InterPro" id="IPR058533">
    <property type="entry name" value="Cation_efflux_TM"/>
</dbReference>
<sequence>MSSTRLRMQSIGLSVLVSILLLGVKFYGYRLTGSAAILSDALESIINVIASAFALLSVWLSSRPPDASHPYGHGKIESFSAGFEGALILLAAIGIFTTAVPRILHPVPLPHLDAGMYLILSTAVVNAALGAYLLHVGKKTNSLTLIADGKHVLTDVYSTAGVLIGLVLVQWTGWREMDGVTACLVGVNILISGLILIRKAFSGLMNAADPELLSEISRVISSNRREHWIDIHQLRAWTSGSFVHIDFHLILPKDFSLEQAHTEGKLLEKALQEHFGGEAGVLIHLDPCLDLQCPICARFSCPSRSSESTSMPLWTLESMTSAADSGQG</sequence>
<accession>A0A7C4MKK9</accession>
<reference evidence="10" key="1">
    <citation type="journal article" date="2020" name="mSystems">
        <title>Genome- and Community-Level Interaction Insights into Carbon Utilization and Element Cycling Functions of Hydrothermarchaeota in Hydrothermal Sediment.</title>
        <authorList>
            <person name="Zhou Z."/>
            <person name="Liu Y."/>
            <person name="Xu W."/>
            <person name="Pan J."/>
            <person name="Luo Z.H."/>
            <person name="Li M."/>
        </authorList>
    </citation>
    <scope>NUCLEOTIDE SEQUENCE [LARGE SCALE GENOMIC DNA]</scope>
    <source>
        <strain evidence="10">SpSt-477</strain>
    </source>
</reference>
<dbReference type="SUPFAM" id="SSF160240">
    <property type="entry name" value="Cation efflux protein cytoplasmic domain-like"/>
    <property type="match status" value="1"/>
</dbReference>
<gene>
    <name evidence="10" type="ORF">ENS29_01630</name>
</gene>
<dbReference type="InterPro" id="IPR002524">
    <property type="entry name" value="Cation_efflux"/>
</dbReference>
<evidence type="ECO:0000256" key="5">
    <source>
        <dbReference type="ARBA" id="ARBA00022989"/>
    </source>
</evidence>
<dbReference type="Gene3D" id="3.30.70.1350">
    <property type="entry name" value="Cation efflux protein, cytoplasmic domain"/>
    <property type="match status" value="1"/>
</dbReference>
<keyword evidence="3" id="KW-0813">Transport</keyword>
<dbReference type="InterPro" id="IPR050291">
    <property type="entry name" value="CDF_Transporter"/>
</dbReference>
<feature type="transmembrane region" description="Helical" evidence="7">
    <location>
        <begin position="179"/>
        <end position="197"/>
    </location>
</feature>
<dbReference type="Pfam" id="PF16916">
    <property type="entry name" value="ZT_dimer"/>
    <property type="match status" value="1"/>
</dbReference>
<feature type="transmembrane region" description="Helical" evidence="7">
    <location>
        <begin position="81"/>
        <end position="104"/>
    </location>
</feature>
<dbReference type="GO" id="GO:0015093">
    <property type="term" value="F:ferrous iron transmembrane transporter activity"/>
    <property type="evidence" value="ECO:0007669"/>
    <property type="project" value="TreeGrafter"/>
</dbReference>
<evidence type="ECO:0000256" key="3">
    <source>
        <dbReference type="ARBA" id="ARBA00022448"/>
    </source>
</evidence>
<evidence type="ECO:0000256" key="6">
    <source>
        <dbReference type="ARBA" id="ARBA00023136"/>
    </source>
</evidence>
<comment type="subcellular location">
    <subcellularLocation>
        <location evidence="1">Membrane</location>
        <topology evidence="1">Multi-pass membrane protein</topology>
    </subcellularLocation>
</comment>
<feature type="transmembrane region" description="Helical" evidence="7">
    <location>
        <begin position="156"/>
        <end position="173"/>
    </location>
</feature>
<evidence type="ECO:0000259" key="8">
    <source>
        <dbReference type="Pfam" id="PF01545"/>
    </source>
</evidence>
<dbReference type="EMBL" id="DSUH01000038">
    <property type="protein sequence ID" value="HGU31540.1"/>
    <property type="molecule type" value="Genomic_DNA"/>
</dbReference>
<feature type="transmembrane region" description="Helical" evidence="7">
    <location>
        <begin position="12"/>
        <end position="29"/>
    </location>
</feature>
<dbReference type="InterPro" id="IPR036837">
    <property type="entry name" value="Cation_efflux_CTD_sf"/>
</dbReference>
<feature type="domain" description="Cation efflux protein transmembrane" evidence="8">
    <location>
        <begin position="13"/>
        <end position="205"/>
    </location>
</feature>
<organism evidence="10">
    <name type="scientific">Desulfatirhabdium butyrativorans</name>
    <dbReference type="NCBI Taxonomy" id="340467"/>
    <lineage>
        <taxon>Bacteria</taxon>
        <taxon>Pseudomonadati</taxon>
        <taxon>Thermodesulfobacteriota</taxon>
        <taxon>Desulfobacteria</taxon>
        <taxon>Desulfobacterales</taxon>
        <taxon>Desulfatirhabdiaceae</taxon>
        <taxon>Desulfatirhabdium</taxon>
    </lineage>
</organism>
<dbReference type="InterPro" id="IPR027470">
    <property type="entry name" value="Cation_efflux_CTD"/>
</dbReference>
<dbReference type="AlphaFoldDB" id="A0A7C4MKK9"/>